<evidence type="ECO:0000313" key="3">
    <source>
        <dbReference type="EMBL" id="KAL1523713.1"/>
    </source>
</evidence>
<name>A0AB34JP56_PRYPA</name>
<dbReference type="Proteomes" id="UP001515480">
    <property type="component" value="Unassembled WGS sequence"/>
</dbReference>
<dbReference type="EMBL" id="JBGBPQ010000005">
    <property type="protein sequence ID" value="KAL1523713.1"/>
    <property type="molecule type" value="Genomic_DNA"/>
</dbReference>
<dbReference type="AlphaFoldDB" id="A0AB34JP56"/>
<reference evidence="3 4" key="1">
    <citation type="journal article" date="2024" name="Science">
        <title>Giant polyketide synthase enzymes in the biosynthesis of giant marine polyether toxins.</title>
        <authorList>
            <person name="Fallon T.R."/>
            <person name="Shende V.V."/>
            <person name="Wierzbicki I.H."/>
            <person name="Pendleton A.L."/>
            <person name="Watervoot N.F."/>
            <person name="Auber R.P."/>
            <person name="Gonzalez D.J."/>
            <person name="Wisecaver J.H."/>
            <person name="Moore B.S."/>
        </authorList>
    </citation>
    <scope>NUCLEOTIDE SEQUENCE [LARGE SCALE GENOMIC DNA]</scope>
    <source>
        <strain evidence="3 4">12B1</strain>
    </source>
</reference>
<keyword evidence="4" id="KW-1185">Reference proteome</keyword>
<sequence length="196" mass="20626">MAAVGLLLCLGVPCSPRCPCRAANAASLLTATSEQAASLARAADAGIVDRAALERTTDAAGGAKDVLLAMHAACAAACAKGCRGCRVARLLNQTLRLERGVDDAVELGYFVDDERTMTALPEKLRAQAALAASIARSLRAVRMRVMACPHAFRIIGFIRLNLMFKVILPSPPYRSAARRSAPLDPRFPSASPPPST</sequence>
<proteinExistence type="predicted"/>
<gene>
    <name evidence="3" type="ORF">AB1Y20_018643</name>
</gene>
<comment type="caution">
    <text evidence="3">The sequence shown here is derived from an EMBL/GenBank/DDBJ whole genome shotgun (WGS) entry which is preliminary data.</text>
</comment>
<keyword evidence="2" id="KW-0732">Signal</keyword>
<evidence type="ECO:0000256" key="2">
    <source>
        <dbReference type="SAM" id="SignalP"/>
    </source>
</evidence>
<evidence type="ECO:0000313" key="4">
    <source>
        <dbReference type="Proteomes" id="UP001515480"/>
    </source>
</evidence>
<evidence type="ECO:0000256" key="1">
    <source>
        <dbReference type="SAM" id="MobiDB-lite"/>
    </source>
</evidence>
<protein>
    <submittedName>
        <fullName evidence="3">Uncharacterized protein</fullName>
    </submittedName>
</protein>
<feature type="signal peptide" evidence="2">
    <location>
        <begin position="1"/>
        <end position="22"/>
    </location>
</feature>
<accession>A0AB34JP56</accession>
<feature type="region of interest" description="Disordered" evidence="1">
    <location>
        <begin position="177"/>
        <end position="196"/>
    </location>
</feature>
<feature type="chain" id="PRO_5044306190" evidence="2">
    <location>
        <begin position="23"/>
        <end position="196"/>
    </location>
</feature>
<organism evidence="3 4">
    <name type="scientific">Prymnesium parvum</name>
    <name type="common">Toxic golden alga</name>
    <dbReference type="NCBI Taxonomy" id="97485"/>
    <lineage>
        <taxon>Eukaryota</taxon>
        <taxon>Haptista</taxon>
        <taxon>Haptophyta</taxon>
        <taxon>Prymnesiophyceae</taxon>
        <taxon>Prymnesiales</taxon>
        <taxon>Prymnesiaceae</taxon>
        <taxon>Prymnesium</taxon>
    </lineage>
</organism>